<dbReference type="InterPro" id="IPR003712">
    <property type="entry name" value="Cyanate_lyase_C"/>
</dbReference>
<dbReference type="Pfam" id="PF02560">
    <property type="entry name" value="Cyanate_lyase"/>
    <property type="match status" value="1"/>
</dbReference>
<dbReference type="Proteomes" id="UP000249682">
    <property type="component" value="Chromosome"/>
</dbReference>
<evidence type="ECO:0000313" key="2">
    <source>
        <dbReference type="EMBL" id="AWV48333.1"/>
    </source>
</evidence>
<evidence type="ECO:0000259" key="1">
    <source>
        <dbReference type="SMART" id="SM01116"/>
    </source>
</evidence>
<reference evidence="2 3" key="1">
    <citation type="submission" date="2018-05" db="EMBL/GenBank/DDBJ databases">
        <title>Evolution of small genomes with special reference to Mycobacterium leprae.</title>
        <authorList>
            <person name="Mohanty P.S."/>
            <person name="Bansal A.K."/>
            <person name="Gupta U.D."/>
            <person name="Naaz F."/>
            <person name="Dwivedi V.D."/>
            <person name="Singh H."/>
            <person name="Gupta G."/>
            <person name="Sharma S."/>
            <person name="Arora M."/>
        </authorList>
    </citation>
    <scope>NUCLEOTIDE SEQUENCE [LARGE SCALE GENOMIC DNA]</scope>
    <source>
        <strain evidence="2 3">MRHRU-235-G</strain>
    </source>
</reference>
<proteinExistence type="predicted"/>
<sequence length="57" mass="6462">MQVYGGVVKKLINEQCGDGVMRVINFNLNLKKKSHPSGYRIVLTFDSQFPIYQCVLA</sequence>
<dbReference type="PANTHER" id="PTHR34186">
    <property type="entry name" value="CYANATE HYDRATASE"/>
    <property type="match status" value="1"/>
</dbReference>
<dbReference type="InterPro" id="IPR008076">
    <property type="entry name" value="Cyanase"/>
</dbReference>
<dbReference type="GO" id="GO:0008824">
    <property type="term" value="F:cyanate hydratase activity"/>
    <property type="evidence" value="ECO:0007669"/>
    <property type="project" value="InterPro"/>
</dbReference>
<dbReference type="AlphaFoldDB" id="A0AAD0KUW1"/>
<feature type="domain" description="Cyanate lyase C-terminal" evidence="1">
    <location>
        <begin position="1"/>
        <end position="55"/>
    </location>
</feature>
<dbReference type="SMART" id="SM01116">
    <property type="entry name" value="Cyanate_lyase"/>
    <property type="match status" value="1"/>
</dbReference>
<gene>
    <name evidence="2" type="ORF">DIJ64_10515</name>
</gene>
<dbReference type="Gene3D" id="3.30.1160.10">
    <property type="entry name" value="Cyanate lyase, C-terminal domain"/>
    <property type="match status" value="1"/>
</dbReference>
<protein>
    <recommendedName>
        <fullName evidence="1">Cyanate lyase C-terminal domain-containing protein</fullName>
    </recommendedName>
</protein>
<dbReference type="InterPro" id="IPR036581">
    <property type="entry name" value="Cyanate_lyase_C_sf"/>
</dbReference>
<dbReference type="SUPFAM" id="SSF55234">
    <property type="entry name" value="Cyanase C-terminal domain"/>
    <property type="match status" value="1"/>
</dbReference>
<name>A0AAD0KUW1_MYCLR</name>
<dbReference type="EMBL" id="CP029543">
    <property type="protein sequence ID" value="AWV48333.1"/>
    <property type="molecule type" value="Genomic_DNA"/>
</dbReference>
<accession>A0AAD0KUW1</accession>
<dbReference type="PANTHER" id="PTHR34186:SF2">
    <property type="entry name" value="CYANATE HYDRATASE"/>
    <property type="match status" value="1"/>
</dbReference>
<evidence type="ECO:0000313" key="3">
    <source>
        <dbReference type="Proteomes" id="UP000249682"/>
    </source>
</evidence>
<organism evidence="2 3">
    <name type="scientific">Mycobacterium leprae</name>
    <dbReference type="NCBI Taxonomy" id="1769"/>
    <lineage>
        <taxon>Bacteria</taxon>
        <taxon>Bacillati</taxon>
        <taxon>Actinomycetota</taxon>
        <taxon>Actinomycetes</taxon>
        <taxon>Mycobacteriales</taxon>
        <taxon>Mycobacteriaceae</taxon>
        <taxon>Mycobacterium</taxon>
    </lineage>
</organism>